<dbReference type="InterPro" id="IPR051625">
    <property type="entry name" value="Signaling_Regulatory_Domain"/>
</dbReference>
<evidence type="ECO:0000313" key="6">
    <source>
        <dbReference type="Proteomes" id="UP000000763"/>
    </source>
</evidence>
<organism evidence="5 6">
    <name type="scientific">Oryza sativa subsp. japonica</name>
    <name type="common">Rice</name>
    <dbReference type="NCBI Taxonomy" id="39947"/>
    <lineage>
        <taxon>Eukaryota</taxon>
        <taxon>Viridiplantae</taxon>
        <taxon>Streptophyta</taxon>
        <taxon>Embryophyta</taxon>
        <taxon>Tracheophyta</taxon>
        <taxon>Spermatophyta</taxon>
        <taxon>Magnoliopsida</taxon>
        <taxon>Liliopsida</taxon>
        <taxon>Poales</taxon>
        <taxon>Poaceae</taxon>
        <taxon>BOP clade</taxon>
        <taxon>Oryzoideae</taxon>
        <taxon>Oryzeae</taxon>
        <taxon>Oryzinae</taxon>
        <taxon>Oryza</taxon>
        <taxon>Oryza sativa</taxon>
    </lineage>
</organism>
<evidence type="ECO:0000256" key="1">
    <source>
        <dbReference type="ARBA" id="ARBA00022737"/>
    </source>
</evidence>
<feature type="compositionally biased region" description="Pro residues" evidence="3">
    <location>
        <begin position="1"/>
        <end position="15"/>
    </location>
</feature>
<dbReference type="InterPro" id="IPR056508">
    <property type="entry name" value="HPAT-like"/>
</dbReference>
<dbReference type="EMBL" id="AP008210">
    <property type="protein sequence ID" value="BAH92531.1"/>
    <property type="molecule type" value="Genomic_DNA"/>
</dbReference>
<feature type="domain" description="Hydroxyproline O-arabinosyltransferase-like" evidence="4">
    <location>
        <begin position="147"/>
        <end position="202"/>
    </location>
</feature>
<feature type="repeat" description="RCC1" evidence="2">
    <location>
        <begin position="62"/>
        <end position="113"/>
    </location>
</feature>
<dbReference type="Pfam" id="PF23452">
    <property type="entry name" value="HPAT"/>
    <property type="match status" value="1"/>
</dbReference>
<gene>
    <name evidence="5" type="ordered locus">Os04g0226400</name>
</gene>
<dbReference type="Gramene" id="Os04t0226400-01">
    <property type="protein sequence ID" value="Os04t0226400-01"/>
    <property type="gene ID" value="Os04g0226400"/>
</dbReference>
<dbReference type="Pfam" id="PF00415">
    <property type="entry name" value="RCC1"/>
    <property type="match status" value="1"/>
</dbReference>
<dbReference type="SUPFAM" id="SSF50985">
    <property type="entry name" value="RCC1/BLIP-II"/>
    <property type="match status" value="1"/>
</dbReference>
<sequence length="217" mass="23385">SLSSLPPPLPPPPPRAAASTPSCRLGLGDESSAFVPRHNPNLSELRVLALGGTHSAALTASGEVFTWGYGGFGALGHYVYHRELLPRKVNGPWEGKISHIATRGAHTAAITDSGELYNWGCDEGDRRLGLGSRGGPGAAGSLSVPSKPPWDLEIGDAFIIHYTYRCDYDKGKLTHGKVAESRFDKRSYDSKPPPKNLPLPQNGLPQSVREREAYFVF</sequence>
<dbReference type="PROSITE" id="PS50012">
    <property type="entry name" value="RCC1_3"/>
    <property type="match status" value="1"/>
</dbReference>
<dbReference type="InterPro" id="IPR000408">
    <property type="entry name" value="Reg_chr_condens"/>
</dbReference>
<feature type="region of interest" description="Disordered" evidence="3">
    <location>
        <begin position="1"/>
        <end position="22"/>
    </location>
</feature>
<reference evidence="6" key="2">
    <citation type="journal article" date="2008" name="Nucleic Acids Res.">
        <title>The rice annotation project database (RAP-DB): 2008 update.</title>
        <authorList>
            <consortium name="The rice annotation project (RAP)"/>
        </authorList>
    </citation>
    <scope>GENOME REANNOTATION</scope>
    <source>
        <strain evidence="6">cv. Nipponbare</strain>
    </source>
</reference>
<dbReference type="AlphaFoldDB" id="A0A0P0W816"/>
<evidence type="ECO:0000256" key="2">
    <source>
        <dbReference type="PROSITE-ProRule" id="PRU00235"/>
    </source>
</evidence>
<dbReference type="Proteomes" id="UP000000763">
    <property type="component" value="Chromosome 4"/>
</dbReference>
<dbReference type="Gene3D" id="2.130.10.30">
    <property type="entry name" value="Regulator of chromosome condensation 1/beta-lactamase-inhibitor protein II"/>
    <property type="match status" value="1"/>
</dbReference>
<reference evidence="5 6" key="1">
    <citation type="journal article" date="2005" name="Nature">
        <title>The map-based sequence of the rice genome.</title>
        <authorList>
            <consortium name="International rice genome sequencing project (IRGSP)"/>
            <person name="Matsumoto T."/>
            <person name="Wu J."/>
            <person name="Kanamori H."/>
            <person name="Katayose Y."/>
            <person name="Fujisawa M."/>
            <person name="Namiki N."/>
            <person name="Mizuno H."/>
            <person name="Yamamoto K."/>
            <person name="Antonio B.A."/>
            <person name="Baba T."/>
            <person name="Sakata K."/>
            <person name="Nagamura Y."/>
            <person name="Aoki H."/>
            <person name="Arikawa K."/>
            <person name="Arita K."/>
            <person name="Bito T."/>
            <person name="Chiden Y."/>
            <person name="Fujitsuka N."/>
            <person name="Fukunaka R."/>
            <person name="Hamada M."/>
            <person name="Harada C."/>
            <person name="Hayashi A."/>
            <person name="Hijishita S."/>
            <person name="Honda M."/>
            <person name="Hosokawa S."/>
            <person name="Ichikawa Y."/>
            <person name="Idonuma A."/>
            <person name="Iijima M."/>
            <person name="Ikeda M."/>
            <person name="Ikeno M."/>
            <person name="Ito K."/>
            <person name="Ito S."/>
            <person name="Ito T."/>
            <person name="Ito Y."/>
            <person name="Ito Y."/>
            <person name="Iwabuchi A."/>
            <person name="Kamiya K."/>
            <person name="Karasawa W."/>
            <person name="Kurita K."/>
            <person name="Katagiri S."/>
            <person name="Kikuta A."/>
            <person name="Kobayashi H."/>
            <person name="Kobayashi N."/>
            <person name="Machita K."/>
            <person name="Maehara T."/>
            <person name="Masukawa M."/>
            <person name="Mizubayashi T."/>
            <person name="Mukai Y."/>
            <person name="Nagasaki H."/>
            <person name="Nagata Y."/>
            <person name="Naito S."/>
            <person name="Nakashima M."/>
            <person name="Nakama Y."/>
            <person name="Nakamichi Y."/>
            <person name="Nakamura M."/>
            <person name="Meguro A."/>
            <person name="Negishi M."/>
            <person name="Ohta I."/>
            <person name="Ohta T."/>
            <person name="Okamoto M."/>
            <person name="Ono N."/>
            <person name="Saji S."/>
            <person name="Sakaguchi M."/>
            <person name="Sakai K."/>
            <person name="Shibata M."/>
            <person name="Shimokawa T."/>
            <person name="Song J."/>
            <person name="Takazaki Y."/>
            <person name="Terasawa K."/>
            <person name="Tsugane M."/>
            <person name="Tsuji K."/>
            <person name="Ueda S."/>
            <person name="Waki K."/>
            <person name="Yamagata H."/>
            <person name="Yamamoto M."/>
            <person name="Yamamoto S."/>
            <person name="Yamane H."/>
            <person name="Yoshiki S."/>
            <person name="Yoshihara R."/>
            <person name="Yukawa K."/>
            <person name="Zhong H."/>
            <person name="Yano M."/>
            <person name="Yuan Q."/>
            <person name="Ouyang S."/>
            <person name="Liu J."/>
            <person name="Jones K.M."/>
            <person name="Gansberger K."/>
            <person name="Moffat K."/>
            <person name="Hill J."/>
            <person name="Bera J."/>
            <person name="Fadrosh D."/>
            <person name="Jin S."/>
            <person name="Johri S."/>
            <person name="Kim M."/>
            <person name="Overton L."/>
            <person name="Reardon M."/>
            <person name="Tsitrin T."/>
            <person name="Vuong H."/>
            <person name="Weaver B."/>
            <person name="Ciecko A."/>
            <person name="Tallon L."/>
            <person name="Jackson J."/>
            <person name="Pai G."/>
            <person name="Aken S.V."/>
            <person name="Utterback T."/>
            <person name="Reidmuller S."/>
            <person name="Feldblyum T."/>
            <person name="Hsiao J."/>
            <person name="Zismann V."/>
            <person name="Iobst S."/>
            <person name="de Vazeille A.R."/>
            <person name="Buell C.R."/>
            <person name="Ying K."/>
            <person name="Li Y."/>
            <person name="Lu T."/>
            <person name="Huang Y."/>
            <person name="Zhao Q."/>
            <person name="Feng Q."/>
            <person name="Zhang L."/>
            <person name="Zhu J."/>
            <person name="Weng Q."/>
            <person name="Mu J."/>
            <person name="Lu Y."/>
            <person name="Fan D."/>
            <person name="Liu Y."/>
            <person name="Guan J."/>
            <person name="Zhang Y."/>
            <person name="Yu S."/>
            <person name="Liu X."/>
            <person name="Zhang Y."/>
            <person name="Hong G."/>
            <person name="Han B."/>
            <person name="Choisne N."/>
            <person name="Demange N."/>
            <person name="Orjeda G."/>
            <person name="Samain S."/>
            <person name="Cattolico L."/>
            <person name="Pelletier E."/>
            <person name="Couloux A."/>
            <person name="Segurens B."/>
            <person name="Wincker P."/>
            <person name="D'Hont A."/>
            <person name="Scarpelli C."/>
            <person name="Weissenbach J."/>
            <person name="Salanoubat M."/>
            <person name="Quetier F."/>
            <person name="Yu Y."/>
            <person name="Kim H.R."/>
            <person name="Rambo T."/>
            <person name="Currie J."/>
            <person name="Collura K."/>
            <person name="Luo M."/>
            <person name="Yang T."/>
            <person name="Ammiraju J.S.S."/>
            <person name="Engler F."/>
            <person name="Soderlund C."/>
            <person name="Wing R.A."/>
            <person name="Palmer L.E."/>
            <person name="de la Bastide M."/>
            <person name="Spiegel L."/>
            <person name="Nascimento L."/>
            <person name="Zutavern T."/>
            <person name="O'Shaughnessy A."/>
            <person name="Dike S."/>
            <person name="Dedhia N."/>
            <person name="Preston R."/>
            <person name="Balija V."/>
            <person name="McCombie W.R."/>
            <person name="Chow T."/>
            <person name="Chen H."/>
            <person name="Chung M."/>
            <person name="Chen C."/>
            <person name="Shaw J."/>
            <person name="Wu H."/>
            <person name="Hsiao K."/>
            <person name="Chao Y."/>
            <person name="Chu M."/>
            <person name="Cheng C."/>
            <person name="Hour A."/>
            <person name="Lee P."/>
            <person name="Lin S."/>
            <person name="Lin Y."/>
            <person name="Liou J."/>
            <person name="Liu S."/>
            <person name="Hsing Y."/>
            <person name="Raghuvanshi S."/>
            <person name="Mohanty A."/>
            <person name="Bharti A.K."/>
            <person name="Gaur A."/>
            <person name="Gupta V."/>
            <person name="Kumar D."/>
            <person name="Ravi V."/>
            <person name="Vij S."/>
            <person name="Kapur A."/>
            <person name="Khurana P."/>
            <person name="Khurana P."/>
            <person name="Khurana J.P."/>
            <person name="Tyagi A.K."/>
            <person name="Gaikwad K."/>
            <person name="Singh A."/>
            <person name="Dalal V."/>
            <person name="Srivastava S."/>
            <person name="Dixit A."/>
            <person name="Pal A.K."/>
            <person name="Ghazi I.A."/>
            <person name="Yadav M."/>
            <person name="Pandit A."/>
            <person name="Bhargava A."/>
            <person name="Sureshbabu K."/>
            <person name="Batra K."/>
            <person name="Sharma T.R."/>
            <person name="Mohapatra T."/>
            <person name="Singh N.K."/>
            <person name="Messing J."/>
            <person name="Nelson A.B."/>
            <person name="Fuks G."/>
            <person name="Kavchok S."/>
            <person name="Keizer G."/>
            <person name="Linton E."/>
            <person name="Llaca V."/>
            <person name="Song R."/>
            <person name="Tanyolac B."/>
            <person name="Young S."/>
            <person name="Ho-Il K."/>
            <person name="Hahn J.H."/>
            <person name="Sangsakoo G."/>
            <person name="Vanavichit A."/>
            <person name="de Mattos Luiz.A.T."/>
            <person name="Zimmer P.D."/>
            <person name="Malone G."/>
            <person name="Dellagostin O."/>
            <person name="de Oliveira A.C."/>
            <person name="Bevan M."/>
            <person name="Bancroft I."/>
            <person name="Minx P."/>
            <person name="Cordum H."/>
            <person name="Wilson R."/>
            <person name="Cheng Z."/>
            <person name="Jin W."/>
            <person name="Jiang J."/>
            <person name="Leong S.A."/>
            <person name="Iwama H."/>
            <person name="Gojobori T."/>
            <person name="Itoh T."/>
            <person name="Niimura Y."/>
            <person name="Fujii Y."/>
            <person name="Habara T."/>
            <person name="Sakai H."/>
            <person name="Sato Y."/>
            <person name="Wilson G."/>
            <person name="Kumar K."/>
            <person name="McCouch S."/>
            <person name="Juretic N."/>
            <person name="Hoen D."/>
            <person name="Wright S."/>
            <person name="Bruskiewich R."/>
            <person name="Bureau T."/>
            <person name="Miyao A."/>
            <person name="Hirochika H."/>
            <person name="Nishikawa T."/>
            <person name="Kadowaki K."/>
            <person name="Sugiura M."/>
            <person name="Burr B."/>
            <person name="Sasaki T."/>
        </authorList>
    </citation>
    <scope>NUCLEOTIDE SEQUENCE [LARGE SCALE GENOMIC DNA]</scope>
    <source>
        <strain evidence="6">cv. Nipponbare</strain>
    </source>
</reference>
<keyword evidence="1" id="KW-0677">Repeat</keyword>
<dbReference type="KEGG" id="dosa:Os04g0226400"/>
<proteinExistence type="predicted"/>
<evidence type="ECO:0000259" key="4">
    <source>
        <dbReference type="Pfam" id="PF23452"/>
    </source>
</evidence>
<dbReference type="SMR" id="A0A0P0W816"/>
<evidence type="ECO:0000313" key="5">
    <source>
        <dbReference type="EMBL" id="BAH92531.1"/>
    </source>
</evidence>
<protein>
    <submittedName>
        <fullName evidence="5">Os04g0226400 protein</fullName>
    </submittedName>
</protein>
<feature type="non-terminal residue" evidence="5">
    <location>
        <position position="1"/>
    </location>
</feature>
<accession>A0A0P0W816</accession>
<evidence type="ECO:0000256" key="3">
    <source>
        <dbReference type="SAM" id="MobiDB-lite"/>
    </source>
</evidence>
<dbReference type="InterPro" id="IPR009091">
    <property type="entry name" value="RCC1/BLIP-II"/>
</dbReference>
<feature type="region of interest" description="Disordered" evidence="3">
    <location>
        <begin position="183"/>
        <end position="205"/>
    </location>
</feature>
<dbReference type="PANTHER" id="PTHR22872">
    <property type="entry name" value="BTK-BINDING PROTEIN-RELATED"/>
    <property type="match status" value="1"/>
</dbReference>
<name>A0A0P0W816_ORYSJ</name>